<evidence type="ECO:0000313" key="2">
    <source>
        <dbReference type="Proteomes" id="UP001458880"/>
    </source>
</evidence>
<evidence type="ECO:0000313" key="1">
    <source>
        <dbReference type="EMBL" id="KAK9675099.1"/>
    </source>
</evidence>
<protein>
    <submittedName>
        <fullName evidence="1">Uncharacterized protein</fullName>
    </submittedName>
</protein>
<dbReference type="EMBL" id="JASPKY010001276">
    <property type="protein sequence ID" value="KAK9675099.1"/>
    <property type="molecule type" value="Genomic_DNA"/>
</dbReference>
<dbReference type="AlphaFoldDB" id="A0AAW1HFQ0"/>
<gene>
    <name evidence="1" type="ORF">QE152_g40634</name>
</gene>
<organism evidence="1 2">
    <name type="scientific">Popillia japonica</name>
    <name type="common">Japanese beetle</name>
    <dbReference type="NCBI Taxonomy" id="7064"/>
    <lineage>
        <taxon>Eukaryota</taxon>
        <taxon>Metazoa</taxon>
        <taxon>Ecdysozoa</taxon>
        <taxon>Arthropoda</taxon>
        <taxon>Hexapoda</taxon>
        <taxon>Insecta</taxon>
        <taxon>Pterygota</taxon>
        <taxon>Neoptera</taxon>
        <taxon>Endopterygota</taxon>
        <taxon>Coleoptera</taxon>
        <taxon>Polyphaga</taxon>
        <taxon>Scarabaeiformia</taxon>
        <taxon>Scarabaeidae</taxon>
        <taxon>Rutelinae</taxon>
        <taxon>Popillia</taxon>
    </lineage>
</organism>
<accession>A0AAW1HFQ0</accession>
<dbReference type="Proteomes" id="UP001458880">
    <property type="component" value="Unassembled WGS sequence"/>
</dbReference>
<name>A0AAW1HFQ0_POPJA</name>
<feature type="non-terminal residue" evidence="1">
    <location>
        <position position="1"/>
    </location>
</feature>
<comment type="caution">
    <text evidence="1">The sequence shown here is derived from an EMBL/GenBank/DDBJ whole genome shotgun (WGS) entry which is preliminary data.</text>
</comment>
<reference evidence="1 2" key="1">
    <citation type="journal article" date="2024" name="BMC Genomics">
        <title>De novo assembly and annotation of Popillia japonica's genome with initial clues to its potential as an invasive pest.</title>
        <authorList>
            <person name="Cucini C."/>
            <person name="Boschi S."/>
            <person name="Funari R."/>
            <person name="Cardaioli E."/>
            <person name="Iannotti N."/>
            <person name="Marturano G."/>
            <person name="Paoli F."/>
            <person name="Bruttini M."/>
            <person name="Carapelli A."/>
            <person name="Frati F."/>
            <person name="Nardi F."/>
        </authorList>
    </citation>
    <scope>NUCLEOTIDE SEQUENCE [LARGE SCALE GENOMIC DNA]</scope>
    <source>
        <strain evidence="1">DMR45628</strain>
    </source>
</reference>
<sequence length="120" mass="14040">LKGSFELPNVLLRSGRPSKHFEALSDRSKRRKTEQIRKEYVVEELTYATHMTMRAEGRRDAANVSKELSTYPSTATRYKKAYENQSQDERKQLSPLRALSMVVEADLSRRQYEIIRSMNK</sequence>
<keyword evidence="2" id="KW-1185">Reference proteome</keyword>
<proteinExistence type="predicted"/>